<evidence type="ECO:0000313" key="1">
    <source>
        <dbReference type="EMBL" id="QRC92304.1"/>
    </source>
</evidence>
<protein>
    <submittedName>
        <fullName evidence="1">Uncharacterized protein</fullName>
    </submittedName>
</protein>
<keyword evidence="2" id="KW-1185">Reference proteome</keyword>
<dbReference type="VEuPathDB" id="FungiDB:JI435_024380"/>
<dbReference type="KEGG" id="pno:SNOG_02438"/>
<dbReference type="RefSeq" id="XP_001793042.1">
    <property type="nucleotide sequence ID" value="XM_001792990.1"/>
</dbReference>
<organism evidence="1 2">
    <name type="scientific">Phaeosphaeria nodorum (strain SN15 / ATCC MYA-4574 / FGSC 10173)</name>
    <name type="common">Glume blotch fungus</name>
    <name type="synonym">Parastagonospora nodorum</name>
    <dbReference type="NCBI Taxonomy" id="321614"/>
    <lineage>
        <taxon>Eukaryota</taxon>
        <taxon>Fungi</taxon>
        <taxon>Dikarya</taxon>
        <taxon>Ascomycota</taxon>
        <taxon>Pezizomycotina</taxon>
        <taxon>Dothideomycetes</taxon>
        <taxon>Pleosporomycetidae</taxon>
        <taxon>Pleosporales</taxon>
        <taxon>Pleosporineae</taxon>
        <taxon>Phaeosphaeriaceae</taxon>
        <taxon>Parastagonospora</taxon>
    </lineage>
</organism>
<evidence type="ECO:0000313" key="2">
    <source>
        <dbReference type="Proteomes" id="UP000663193"/>
    </source>
</evidence>
<dbReference type="Proteomes" id="UP000663193">
    <property type="component" value="Chromosome 2"/>
</dbReference>
<dbReference type="AlphaFoldDB" id="A0A7U2ESS7"/>
<reference evidence="2" key="1">
    <citation type="journal article" date="2021" name="BMC Genomics">
        <title>Chromosome-level genome assembly and manually-curated proteome of model necrotroph Parastagonospora nodorum Sn15 reveals a genome-wide trove of candidate effector homologs, and redundancy of virulence-related functions within an accessory chromosome.</title>
        <authorList>
            <person name="Bertazzoni S."/>
            <person name="Jones D.A.B."/>
            <person name="Phan H.T."/>
            <person name="Tan K.-C."/>
            <person name="Hane J.K."/>
        </authorList>
    </citation>
    <scope>NUCLEOTIDE SEQUENCE [LARGE SCALE GENOMIC DNA]</scope>
    <source>
        <strain evidence="2">SN15 / ATCC MYA-4574 / FGSC 10173)</strain>
    </source>
</reference>
<dbReference type="EMBL" id="CP069024">
    <property type="protein sequence ID" value="QRC92304.1"/>
    <property type="molecule type" value="Genomic_DNA"/>
</dbReference>
<gene>
    <name evidence="1" type="ORF">JI435_024380</name>
</gene>
<sequence>MSRHARKNVSHAAQQRLATNGLVVLRNDVEFHGLVLDENEGHLASGAFGTLDSDAKFDSKQLRLPGMSMRPSKEIFNLADRVSVVLALFGVVFSGASSEECSLKHAQTHPEQGVLRSLNTRVGPCTNHEHTLFATFRDSCSHVVVFCEAAVEPQVPGFHKRGGG</sequence>
<name>A0A7U2ESS7_PHANO</name>
<accession>A0A7U2ESS7</accession>
<proteinExistence type="predicted"/>